<accession>A0A7I9YGM3</accession>
<name>A0A7I9YGM3_MYCAL</name>
<evidence type="ECO:0000313" key="3">
    <source>
        <dbReference type="Proteomes" id="UP000465305"/>
    </source>
</evidence>
<gene>
    <name evidence="2" type="ORF">MALGJ_44930</name>
</gene>
<organism evidence="2 3">
    <name type="scientific">Mycolicibacter algericus</name>
    <name type="common">Mycobacterium algericum</name>
    <dbReference type="NCBI Taxonomy" id="1288388"/>
    <lineage>
        <taxon>Bacteria</taxon>
        <taxon>Bacillati</taxon>
        <taxon>Actinomycetota</taxon>
        <taxon>Actinomycetes</taxon>
        <taxon>Mycobacteriales</taxon>
        <taxon>Mycobacteriaceae</taxon>
        <taxon>Mycolicibacter</taxon>
    </lineage>
</organism>
<comment type="caution">
    <text evidence="2">The sequence shown here is derived from an EMBL/GenBank/DDBJ whole genome shotgun (WGS) entry which is preliminary data.</text>
</comment>
<protein>
    <recommendedName>
        <fullName evidence="1">SnoaL-like domain-containing protein</fullName>
    </recommendedName>
</protein>
<dbReference type="Pfam" id="PF13577">
    <property type="entry name" value="SnoaL_4"/>
    <property type="match status" value="1"/>
</dbReference>
<dbReference type="SUPFAM" id="SSF54427">
    <property type="entry name" value="NTF2-like"/>
    <property type="match status" value="1"/>
</dbReference>
<proteinExistence type="predicted"/>
<dbReference type="AlphaFoldDB" id="A0A7I9YGM3"/>
<dbReference type="Gene3D" id="3.10.450.50">
    <property type="match status" value="1"/>
</dbReference>
<feature type="domain" description="SnoaL-like" evidence="1">
    <location>
        <begin position="17"/>
        <end position="138"/>
    </location>
</feature>
<reference evidence="2 3" key="1">
    <citation type="journal article" date="2019" name="Emerg. Microbes Infect.">
        <title>Comprehensive subspecies identification of 175 nontuberculous mycobacteria species based on 7547 genomic profiles.</title>
        <authorList>
            <person name="Matsumoto Y."/>
            <person name="Kinjo T."/>
            <person name="Motooka D."/>
            <person name="Nabeya D."/>
            <person name="Jung N."/>
            <person name="Uechi K."/>
            <person name="Horii T."/>
            <person name="Iida T."/>
            <person name="Fujita J."/>
            <person name="Nakamura S."/>
        </authorList>
    </citation>
    <scope>NUCLEOTIDE SEQUENCE [LARGE SCALE GENOMIC DNA]</scope>
    <source>
        <strain evidence="2 3">JCM 30723</strain>
    </source>
</reference>
<dbReference type="InterPro" id="IPR037401">
    <property type="entry name" value="SnoaL-like"/>
</dbReference>
<evidence type="ECO:0000313" key="2">
    <source>
        <dbReference type="EMBL" id="GFG87817.1"/>
    </source>
</evidence>
<sequence length="158" mass="17261">MAHGGYVFDMPGASAVTITNLLYRYAESMDAGDLDSAAALFGHARLKVGPDADAVLDSAGMLQLWRGLVKIHADGTPRTKHVITNPILDIDEEAGTATCRSYYTVLQQTDAVALQVIAAGRYHDEFERVDGVWRFSFRDYSMLDLKGDLRDHLGVLGS</sequence>
<dbReference type="InterPro" id="IPR032710">
    <property type="entry name" value="NTF2-like_dom_sf"/>
</dbReference>
<dbReference type="EMBL" id="BLKY01000001">
    <property type="protein sequence ID" value="GFG87817.1"/>
    <property type="molecule type" value="Genomic_DNA"/>
</dbReference>
<dbReference type="Proteomes" id="UP000465305">
    <property type="component" value="Unassembled WGS sequence"/>
</dbReference>
<evidence type="ECO:0000259" key="1">
    <source>
        <dbReference type="Pfam" id="PF13577"/>
    </source>
</evidence>